<protein>
    <submittedName>
        <fullName evidence="3">Clostripain family</fullName>
    </submittedName>
</protein>
<dbReference type="Proteomes" id="UP000004259">
    <property type="component" value="Unassembled WGS sequence"/>
</dbReference>
<gene>
    <name evidence="3" type="ORF">CUS_5875</name>
</gene>
<evidence type="ECO:0000313" key="3">
    <source>
        <dbReference type="EMBL" id="EGC03045.1"/>
    </source>
</evidence>
<reference evidence="3 4" key="1">
    <citation type="submission" date="2011-02" db="EMBL/GenBank/DDBJ databases">
        <authorList>
            <person name="Nelson K.E."/>
            <person name="Sutton G."/>
            <person name="Torralba M."/>
            <person name="Durkin S."/>
            <person name="Harkins D."/>
            <person name="Montgomery R."/>
            <person name="Ziemer C."/>
            <person name="Klaassens E."/>
            <person name="Ocuiv P."/>
            <person name="Morrison M."/>
        </authorList>
    </citation>
    <scope>NUCLEOTIDE SEQUENCE [LARGE SCALE GENOMIC DNA]</scope>
    <source>
        <strain evidence="3 4">8</strain>
    </source>
</reference>
<feature type="region of interest" description="Disordered" evidence="1">
    <location>
        <begin position="23"/>
        <end position="74"/>
    </location>
</feature>
<organism evidence="3 4">
    <name type="scientific">Ruminococcus albus 8</name>
    <dbReference type="NCBI Taxonomy" id="246199"/>
    <lineage>
        <taxon>Bacteria</taxon>
        <taxon>Bacillati</taxon>
        <taxon>Bacillota</taxon>
        <taxon>Clostridia</taxon>
        <taxon>Eubacteriales</taxon>
        <taxon>Oscillospiraceae</taxon>
        <taxon>Ruminococcus</taxon>
    </lineage>
</organism>
<accession>E9SCG2</accession>
<dbReference type="Gene3D" id="3.80.10.10">
    <property type="entry name" value="Ribonuclease Inhibitor"/>
    <property type="match status" value="1"/>
</dbReference>
<dbReference type="InterPro" id="IPR026906">
    <property type="entry name" value="LRR_5"/>
</dbReference>
<dbReference type="eggNOG" id="COG5492">
    <property type="taxonomic scope" value="Bacteria"/>
</dbReference>
<evidence type="ECO:0000256" key="2">
    <source>
        <dbReference type="SAM" id="SignalP"/>
    </source>
</evidence>
<dbReference type="Gene3D" id="3.40.50.11970">
    <property type="match status" value="1"/>
</dbReference>
<feature type="compositionally biased region" description="Basic and acidic residues" evidence="1">
    <location>
        <begin position="532"/>
        <end position="635"/>
    </location>
</feature>
<comment type="caution">
    <text evidence="3">The sequence shown here is derived from an EMBL/GenBank/DDBJ whole genome shotgun (WGS) entry which is preliminary data.</text>
</comment>
<evidence type="ECO:0000256" key="1">
    <source>
        <dbReference type="SAM" id="MobiDB-lite"/>
    </source>
</evidence>
<keyword evidence="4" id="KW-1185">Reference proteome</keyword>
<proteinExistence type="predicted"/>
<feature type="compositionally biased region" description="Basic and acidic residues" evidence="1">
    <location>
        <begin position="45"/>
        <end position="57"/>
    </location>
</feature>
<dbReference type="OrthoDB" id="5507507at2"/>
<evidence type="ECO:0000313" key="4">
    <source>
        <dbReference type="Proteomes" id="UP000004259"/>
    </source>
</evidence>
<dbReference type="Pfam" id="PF13306">
    <property type="entry name" value="LRR_5"/>
    <property type="match status" value="2"/>
</dbReference>
<dbReference type="InterPro" id="IPR005077">
    <property type="entry name" value="Peptidase_C11"/>
</dbReference>
<sequence>MKTKKIISALTALMLTASMMAGCGEKPADDKTSEADSSTANTTTAKEEKSDDSAEEKPADEDTTSSDDDVTDDETTTAQFIELTGGQDGMVDNMKLVSLKDISRSSANSKNSENSRVSASAEVKARKWSDKKAEDKKKLTLMVYMVGSDLESKQNSMAGTQDILEMIKSGLDDKDVNLVLYCGGAKTWWLNGFPTGKNAYIEYKTNGADLTADGKKGINIYETDRKNMGESDTFSAFLKDVPEKYPADDYALICWDHGGGPVIGYGSDELNTDAKTGGGDSLTMSEMKKALEASPFKSKKLAFIGFDACLMSSLEIADMCQPYADYLVASADTEPGCGWNYEFLGGVKGTSKAKDIGSSIVKTYFDFLSDPSISPYIKSATLGVFDLSKTDSVKSAMGGVCKAMKAEIDNGDAANYKKFLDGAYSYSGYDLADLATMADSLSGAYSGETKKLKSALGDMLVEGSTTIKGTCGLSVYFPLTNSAADYNASKILYSIGGYDLITTDPIDNDYKALMEALYPAEGGSKPDSSSSKPEESSSKAESSSKKEENSSKAESSSKKEESSSKAESSSKKEESSSKAESSSKKEESSSKAESSSKKEESSSKAESSSKKEDSSSKADDSSKPDSSKPTEKSIYDELDIEVVPKGGKSSNKKYKDDGYAYAQLTDEQMKEMRGVYFTILTNVGFEGKEKAWAPRLLYVPAEVDKNGIVKMDLDPVSIGVVSDKQAEPISCLTKFMGNGNYRSAGVLCADQELSDERMNVVIESSVDSKGTASITGLTSNNTTSGGLPVASKDEIDLSEWMSFSSPFSGFEPNEKTPRKHYSELEATVYGGEFMAVGESFDVKAFHFSEMPAEYAVQMSIFTLDGKEYCSNIGSFEFKDSTLDKLTEEKTDNGVLKFAIVGDHAELVKYESKNKDKDGKIEVPAKVGGKAVTVVRTNAFDDSDPTELIFPDSVETMGRLSNQGQRRLTKVTLPKNLRFIPENMFSYASALETVVLPEKLESIGSFAFSSTAIKEIEIPASVTVIDPAAFSNCAKLDKLTVSKDNKVYTAKDNVLYTADMKKLIAFTGQSRTEFTIPDGVEEIGAYAFVGSFDPGLGLGLDDEGKGLTKITFAKSVKKIGDFAFRDCIGFSELTLPDALEYIGTSAFGAGLLHKATVELPELKIGANVKRVRGYAFTGYKVKKLVVDSKNSYFKTDGKKLTSIDGSTEITVFAEK</sequence>
<name>E9SCG2_RUMAL</name>
<keyword evidence="2" id="KW-0732">Signal</keyword>
<dbReference type="SUPFAM" id="SSF52058">
    <property type="entry name" value="L domain-like"/>
    <property type="match status" value="1"/>
</dbReference>
<dbReference type="AlphaFoldDB" id="E9SCG2"/>
<dbReference type="PROSITE" id="PS51257">
    <property type="entry name" value="PROKAR_LIPOPROTEIN"/>
    <property type="match status" value="1"/>
</dbReference>
<dbReference type="RefSeq" id="WP_002849744.1">
    <property type="nucleotide sequence ID" value="NZ_ADKM02000080.1"/>
</dbReference>
<dbReference type="PANTHER" id="PTHR37835">
    <property type="entry name" value="ALPHA-CLOSTRIPAIN"/>
    <property type="match status" value="1"/>
</dbReference>
<feature type="signal peptide" evidence="2">
    <location>
        <begin position="1"/>
        <end position="21"/>
    </location>
</feature>
<feature type="compositionally biased region" description="Acidic residues" evidence="1">
    <location>
        <begin position="58"/>
        <end position="74"/>
    </location>
</feature>
<dbReference type="Pfam" id="PF03415">
    <property type="entry name" value="Peptidase_C11"/>
    <property type="match status" value="1"/>
</dbReference>
<dbReference type="PANTHER" id="PTHR37835:SF1">
    <property type="entry name" value="ALPHA-CLOSTRIPAIN"/>
    <property type="match status" value="1"/>
</dbReference>
<dbReference type="EMBL" id="ADKM02000080">
    <property type="protein sequence ID" value="EGC03045.1"/>
    <property type="molecule type" value="Genomic_DNA"/>
</dbReference>
<dbReference type="STRING" id="246199.CUS_5875"/>
<feature type="compositionally biased region" description="Polar residues" evidence="1">
    <location>
        <begin position="35"/>
        <end position="44"/>
    </location>
</feature>
<feature type="region of interest" description="Disordered" evidence="1">
    <location>
        <begin position="521"/>
        <end position="652"/>
    </location>
</feature>
<dbReference type="eggNOG" id="COG1716">
    <property type="taxonomic scope" value="Bacteria"/>
</dbReference>
<feature type="chain" id="PRO_5039002635" evidence="2">
    <location>
        <begin position="22"/>
        <end position="1214"/>
    </location>
</feature>
<dbReference type="InterPro" id="IPR032675">
    <property type="entry name" value="LRR_dom_sf"/>
</dbReference>
<dbReference type="eggNOG" id="COG0711">
    <property type="taxonomic scope" value="Bacteria"/>
</dbReference>